<organism evidence="9 10">
    <name type="scientific">Malonomonas rubra DSM 5091</name>
    <dbReference type="NCBI Taxonomy" id="1122189"/>
    <lineage>
        <taxon>Bacteria</taxon>
        <taxon>Pseudomonadati</taxon>
        <taxon>Thermodesulfobacteriota</taxon>
        <taxon>Desulfuromonadia</taxon>
        <taxon>Desulfuromonadales</taxon>
        <taxon>Geopsychrobacteraceae</taxon>
        <taxon>Malonomonas</taxon>
    </lineage>
</organism>
<feature type="transmembrane region" description="Helical" evidence="8">
    <location>
        <begin position="35"/>
        <end position="58"/>
    </location>
</feature>
<comment type="similarity">
    <text evidence="2">Belongs to the MreD family.</text>
</comment>
<evidence type="ECO:0000256" key="6">
    <source>
        <dbReference type="ARBA" id="ARBA00022989"/>
    </source>
</evidence>
<reference evidence="9 10" key="1">
    <citation type="submission" date="2016-11" db="EMBL/GenBank/DDBJ databases">
        <authorList>
            <person name="Jaros S."/>
            <person name="Januszkiewicz K."/>
            <person name="Wedrychowicz H."/>
        </authorList>
    </citation>
    <scope>NUCLEOTIDE SEQUENCE [LARGE SCALE GENOMIC DNA]</scope>
    <source>
        <strain evidence="9 10">DSM 5091</strain>
    </source>
</reference>
<sequence>MRGFLLYLFLGMLAVLLRTSVFPLFFSPGFCPDLLLGLIIYLGLSENMLRAVLLALLLGGMQDSFSGSSLGLSVFVCLSILLLVRLLSEHLNVESPPLLILLILGGTFVQQFLLATCLVLFADAGAVLQIMLPTLAEQLLTNLVAYTLLLILILRLQHLFGYRAGLAGLIYQSKRHGT</sequence>
<accession>A0A1M6C1S4</accession>
<evidence type="ECO:0000256" key="8">
    <source>
        <dbReference type="SAM" id="Phobius"/>
    </source>
</evidence>
<keyword evidence="6 8" id="KW-1133">Transmembrane helix</keyword>
<keyword evidence="5" id="KW-0133">Cell shape</keyword>
<dbReference type="RefSeq" id="WP_072905038.1">
    <property type="nucleotide sequence ID" value="NZ_FQZT01000001.1"/>
</dbReference>
<dbReference type="Proteomes" id="UP000184171">
    <property type="component" value="Unassembled WGS sequence"/>
</dbReference>
<evidence type="ECO:0000256" key="4">
    <source>
        <dbReference type="ARBA" id="ARBA00022692"/>
    </source>
</evidence>
<dbReference type="OrthoDB" id="5396846at2"/>
<evidence type="ECO:0000313" key="10">
    <source>
        <dbReference type="Proteomes" id="UP000184171"/>
    </source>
</evidence>
<feature type="transmembrane region" description="Helical" evidence="8">
    <location>
        <begin position="70"/>
        <end position="87"/>
    </location>
</feature>
<feature type="transmembrane region" description="Helical" evidence="8">
    <location>
        <begin position="143"/>
        <end position="160"/>
    </location>
</feature>
<dbReference type="GO" id="GO:0008360">
    <property type="term" value="P:regulation of cell shape"/>
    <property type="evidence" value="ECO:0007669"/>
    <property type="project" value="UniProtKB-KW"/>
</dbReference>
<protein>
    <submittedName>
        <fullName evidence="9">Rod shape-determining protein MreD</fullName>
    </submittedName>
</protein>
<proteinExistence type="inferred from homology"/>
<keyword evidence="7 8" id="KW-0472">Membrane</keyword>
<keyword evidence="10" id="KW-1185">Reference proteome</keyword>
<evidence type="ECO:0000256" key="5">
    <source>
        <dbReference type="ARBA" id="ARBA00022960"/>
    </source>
</evidence>
<dbReference type="GO" id="GO:0005886">
    <property type="term" value="C:plasma membrane"/>
    <property type="evidence" value="ECO:0007669"/>
    <property type="project" value="UniProtKB-SubCell"/>
</dbReference>
<evidence type="ECO:0000256" key="3">
    <source>
        <dbReference type="ARBA" id="ARBA00022475"/>
    </source>
</evidence>
<dbReference type="Pfam" id="PF04093">
    <property type="entry name" value="MreD"/>
    <property type="match status" value="1"/>
</dbReference>
<keyword evidence="4 8" id="KW-0812">Transmembrane</keyword>
<evidence type="ECO:0000256" key="2">
    <source>
        <dbReference type="ARBA" id="ARBA00007776"/>
    </source>
</evidence>
<feature type="transmembrane region" description="Helical" evidence="8">
    <location>
        <begin position="99"/>
        <end position="122"/>
    </location>
</feature>
<comment type="subcellular location">
    <subcellularLocation>
        <location evidence="1">Cell membrane</location>
        <topology evidence="1">Multi-pass membrane protein</topology>
    </subcellularLocation>
</comment>
<evidence type="ECO:0000256" key="7">
    <source>
        <dbReference type="ARBA" id="ARBA00023136"/>
    </source>
</evidence>
<dbReference type="InterPro" id="IPR007227">
    <property type="entry name" value="Cell_shape_determining_MreD"/>
</dbReference>
<evidence type="ECO:0000313" key="9">
    <source>
        <dbReference type="EMBL" id="SHI54694.1"/>
    </source>
</evidence>
<keyword evidence="3" id="KW-1003">Cell membrane</keyword>
<name>A0A1M6C1S4_MALRU</name>
<dbReference type="EMBL" id="FQZT01000001">
    <property type="protein sequence ID" value="SHI54694.1"/>
    <property type="molecule type" value="Genomic_DNA"/>
</dbReference>
<dbReference type="STRING" id="1122189.SAMN02745165_00368"/>
<dbReference type="AlphaFoldDB" id="A0A1M6C1S4"/>
<gene>
    <name evidence="9" type="ORF">SAMN02745165_00368</name>
</gene>
<evidence type="ECO:0000256" key="1">
    <source>
        <dbReference type="ARBA" id="ARBA00004651"/>
    </source>
</evidence>